<dbReference type="GO" id="GO:0009228">
    <property type="term" value="P:thiamine biosynthetic process"/>
    <property type="evidence" value="ECO:0007669"/>
    <property type="project" value="UniProtKB-KW"/>
</dbReference>
<evidence type="ECO:0000259" key="6">
    <source>
        <dbReference type="Pfam" id="PF01266"/>
    </source>
</evidence>
<keyword evidence="3 7" id="KW-0560">Oxidoreductase</keyword>
<protein>
    <recommendedName>
        <fullName evidence="5">glycine oxidase</fullName>
        <ecNumber evidence="5">1.4.3.19</ecNumber>
    </recommendedName>
</protein>
<dbReference type="GO" id="GO:0043799">
    <property type="term" value="F:glycine oxidase activity"/>
    <property type="evidence" value="ECO:0007669"/>
    <property type="project" value="UniProtKB-EC"/>
</dbReference>
<keyword evidence="2" id="KW-0784">Thiamine biosynthesis</keyword>
<dbReference type="Pfam" id="PF01266">
    <property type="entry name" value="DAO"/>
    <property type="match status" value="1"/>
</dbReference>
<dbReference type="AlphaFoldDB" id="A0A927H2E5"/>
<proteinExistence type="predicted"/>
<dbReference type="GO" id="GO:0005737">
    <property type="term" value="C:cytoplasm"/>
    <property type="evidence" value="ECO:0007669"/>
    <property type="project" value="TreeGrafter"/>
</dbReference>
<dbReference type="SUPFAM" id="SSF54373">
    <property type="entry name" value="FAD-linked reductases, C-terminal domain"/>
    <property type="match status" value="1"/>
</dbReference>
<dbReference type="EC" id="1.4.3.19" evidence="5"/>
<dbReference type="InterPro" id="IPR012727">
    <property type="entry name" value="Gly_oxidase_ThiO"/>
</dbReference>
<feature type="domain" description="FAD dependent oxidoreductase" evidence="6">
    <location>
        <begin position="5"/>
        <end position="351"/>
    </location>
</feature>
<dbReference type="PANTHER" id="PTHR13847:SF289">
    <property type="entry name" value="GLYCINE OXIDASE"/>
    <property type="match status" value="1"/>
</dbReference>
<evidence type="ECO:0000256" key="5">
    <source>
        <dbReference type="ARBA" id="ARBA00050018"/>
    </source>
</evidence>
<evidence type="ECO:0000256" key="2">
    <source>
        <dbReference type="ARBA" id="ARBA00022977"/>
    </source>
</evidence>
<comment type="pathway">
    <text evidence="1">Cofactor biosynthesis; thiamine diphosphate biosynthesis.</text>
</comment>
<keyword evidence="8" id="KW-1185">Reference proteome</keyword>
<dbReference type="RefSeq" id="WP_190930038.1">
    <property type="nucleotide sequence ID" value="NZ_JACXJA010000029.1"/>
</dbReference>
<dbReference type="SUPFAM" id="SSF51905">
    <property type="entry name" value="FAD/NAD(P)-binding domain"/>
    <property type="match status" value="1"/>
</dbReference>
<dbReference type="EMBL" id="JACXJA010000029">
    <property type="protein sequence ID" value="MBD2864409.1"/>
    <property type="molecule type" value="Genomic_DNA"/>
</dbReference>
<gene>
    <name evidence="7" type="primary">thiO</name>
    <name evidence="7" type="ORF">IDH45_20695</name>
</gene>
<evidence type="ECO:0000313" key="7">
    <source>
        <dbReference type="EMBL" id="MBD2864409.1"/>
    </source>
</evidence>
<comment type="caution">
    <text evidence="7">The sequence shown here is derived from an EMBL/GenBank/DDBJ whole genome shotgun (WGS) entry which is preliminary data.</text>
</comment>
<evidence type="ECO:0000313" key="8">
    <source>
        <dbReference type="Proteomes" id="UP000639396"/>
    </source>
</evidence>
<dbReference type="NCBIfam" id="TIGR02352">
    <property type="entry name" value="thiamin_ThiO"/>
    <property type="match status" value="1"/>
</dbReference>
<comment type="catalytic activity">
    <reaction evidence="4">
        <text>glycine + O2 + H2O = glyoxylate + H2O2 + NH4(+)</text>
        <dbReference type="Rhea" id="RHEA:11532"/>
        <dbReference type="ChEBI" id="CHEBI:15377"/>
        <dbReference type="ChEBI" id="CHEBI:15379"/>
        <dbReference type="ChEBI" id="CHEBI:16240"/>
        <dbReference type="ChEBI" id="CHEBI:28938"/>
        <dbReference type="ChEBI" id="CHEBI:36655"/>
        <dbReference type="ChEBI" id="CHEBI:57305"/>
        <dbReference type="EC" id="1.4.3.19"/>
    </reaction>
</comment>
<dbReference type="PANTHER" id="PTHR13847">
    <property type="entry name" value="SARCOSINE DEHYDROGENASE-RELATED"/>
    <property type="match status" value="1"/>
</dbReference>
<dbReference type="Gene3D" id="3.50.50.60">
    <property type="entry name" value="FAD/NAD(P)-binding domain"/>
    <property type="match status" value="1"/>
</dbReference>
<dbReference type="Proteomes" id="UP000639396">
    <property type="component" value="Unassembled WGS sequence"/>
</dbReference>
<evidence type="ECO:0000256" key="3">
    <source>
        <dbReference type="ARBA" id="ARBA00023002"/>
    </source>
</evidence>
<evidence type="ECO:0000256" key="1">
    <source>
        <dbReference type="ARBA" id="ARBA00004948"/>
    </source>
</evidence>
<dbReference type="InterPro" id="IPR006076">
    <property type="entry name" value="FAD-dep_OxRdtase"/>
</dbReference>
<evidence type="ECO:0000256" key="4">
    <source>
        <dbReference type="ARBA" id="ARBA00049872"/>
    </source>
</evidence>
<reference evidence="7" key="1">
    <citation type="submission" date="2020-09" db="EMBL/GenBank/DDBJ databases">
        <title>A novel bacterium of genus Paenibacillus, isolated from South China Sea.</title>
        <authorList>
            <person name="Huang H."/>
            <person name="Mo K."/>
            <person name="Hu Y."/>
        </authorList>
    </citation>
    <scope>NUCLEOTIDE SEQUENCE</scope>
    <source>
        <strain evidence="7">IB182363</strain>
    </source>
</reference>
<accession>A0A927H2E5</accession>
<organism evidence="7 8">
    <name type="scientific">Paenibacillus oceani</name>
    <dbReference type="NCBI Taxonomy" id="2772510"/>
    <lineage>
        <taxon>Bacteria</taxon>
        <taxon>Bacillati</taxon>
        <taxon>Bacillota</taxon>
        <taxon>Bacilli</taxon>
        <taxon>Bacillales</taxon>
        <taxon>Paenibacillaceae</taxon>
        <taxon>Paenibacillus</taxon>
    </lineage>
</organism>
<dbReference type="GO" id="GO:0050660">
    <property type="term" value="F:flavin adenine dinucleotide binding"/>
    <property type="evidence" value="ECO:0007669"/>
    <property type="project" value="InterPro"/>
</dbReference>
<dbReference type="InterPro" id="IPR036188">
    <property type="entry name" value="FAD/NAD-bd_sf"/>
</dbReference>
<dbReference type="Gene3D" id="3.30.9.10">
    <property type="entry name" value="D-Amino Acid Oxidase, subunit A, domain 2"/>
    <property type="match status" value="1"/>
</dbReference>
<sequence>MTQHVMVLGGGVIGLSCAFELRRRGFPVTVLEQGRCGGQASGAAAGMLAPYSENTEQPDPFFQLCLQSLNLYPNWQQAVKDVSGLDFEYSATGSLYVHYHEADVLAMRSRQSWQDDYGAASELLDGRRLRELEPHIAPEAAGALYYPGESHVYAPGYVKALEEACRKLGVEIRDGLGEVQVTRWSGGAEVCCPLSGGTFRSDKLVVASGAWAGLMEAALDMRIPVYPIRGQICAYETPDMPVRHMVFCSQGYVVGKRNGSLVCGASEDIAGFETSVTSKGIDRLKSWNGKLFPFLGGMRPFHEWAGLRPATHDGFPLLGASSRSDSLLFAAGHYRNGILLSPVTAHVIADLMEGRETTGLPLGAFAPERF</sequence>
<name>A0A927H2E5_9BACL</name>